<keyword evidence="3 7" id="KW-1003">Cell membrane</keyword>
<accession>A0A934SME2</accession>
<reference evidence="8" key="1">
    <citation type="submission" date="2021-01" db="EMBL/GenBank/DDBJ databases">
        <title>Genome sequence of strain Noviherbaspirillum sp. DKR-6.</title>
        <authorList>
            <person name="Chaudhary D.K."/>
        </authorList>
    </citation>
    <scope>NUCLEOTIDE SEQUENCE</scope>
    <source>
        <strain evidence="8">DKR-6</strain>
    </source>
</reference>
<dbReference type="GO" id="GO:0005886">
    <property type="term" value="C:plasma membrane"/>
    <property type="evidence" value="ECO:0007669"/>
    <property type="project" value="UniProtKB-SubCell"/>
</dbReference>
<comment type="similarity">
    <text evidence="2 7">Belongs to the FliR/MopE/SpaR family.</text>
</comment>
<dbReference type="RefSeq" id="WP_200589909.1">
    <property type="nucleotide sequence ID" value="NZ_JAEPBG010000001.1"/>
</dbReference>
<evidence type="ECO:0000313" key="8">
    <source>
        <dbReference type="EMBL" id="MBK4733246.1"/>
    </source>
</evidence>
<dbReference type="Proteomes" id="UP000622890">
    <property type="component" value="Unassembled WGS sequence"/>
</dbReference>
<evidence type="ECO:0000256" key="5">
    <source>
        <dbReference type="ARBA" id="ARBA00022989"/>
    </source>
</evidence>
<comment type="subcellular location">
    <subcellularLocation>
        <location evidence="1 7">Cell membrane</location>
        <topology evidence="1 7">Multi-pass membrane protein</topology>
    </subcellularLocation>
</comment>
<feature type="transmembrane region" description="Helical" evidence="7">
    <location>
        <begin position="40"/>
        <end position="59"/>
    </location>
</feature>
<evidence type="ECO:0000256" key="7">
    <source>
        <dbReference type="RuleBase" id="RU362072"/>
    </source>
</evidence>
<feature type="transmembrane region" description="Helical" evidence="7">
    <location>
        <begin position="12"/>
        <end position="34"/>
    </location>
</feature>
<dbReference type="AlphaFoldDB" id="A0A934SME2"/>
<keyword evidence="6 7" id="KW-0472">Membrane</keyword>
<feature type="transmembrane region" description="Helical" evidence="7">
    <location>
        <begin position="130"/>
        <end position="150"/>
    </location>
</feature>
<dbReference type="Pfam" id="PF01311">
    <property type="entry name" value="Bac_export_1"/>
    <property type="match status" value="1"/>
</dbReference>
<dbReference type="PANTHER" id="PTHR30065:SF1">
    <property type="entry name" value="SURFACE PRESENTATION OF ANTIGENS PROTEIN SPAR"/>
    <property type="match status" value="1"/>
</dbReference>
<sequence length="264" mass="28623">MDLFGVHLPFDQLMALFLAFPRMLAFFSILPILNRQALPGILRIGVAGAFAIFLVPGLIDPATAMQLDAARVLIICVKEAILGFALGFVTAVPIWAFEAMGNYIDNQRGASIAETINPLTGHEASPLGDIFSQMIVVLLFISGGFSAMVASVQDSYRLWSVLGMGPDFDAATPQFFLSQLDRMTRIALLMGAPVIFTMFIAEMGLALVSRFVPQLQVFFLAMPIKSALAMLIFAAYAVLLVDYASGEIKDMSATALSNLARIFR</sequence>
<keyword evidence="9" id="KW-1185">Reference proteome</keyword>
<feature type="transmembrane region" description="Helical" evidence="7">
    <location>
        <begin position="218"/>
        <end position="241"/>
    </location>
</feature>
<proteinExistence type="inferred from homology"/>
<dbReference type="NCBIfam" id="TIGR01401">
    <property type="entry name" value="fliR_like_III"/>
    <property type="match status" value="1"/>
</dbReference>
<dbReference type="InterPro" id="IPR002010">
    <property type="entry name" value="T3SS_IM_R"/>
</dbReference>
<evidence type="ECO:0000256" key="6">
    <source>
        <dbReference type="ARBA" id="ARBA00023136"/>
    </source>
</evidence>
<feature type="transmembrane region" description="Helical" evidence="7">
    <location>
        <begin position="80"/>
        <end position="97"/>
    </location>
</feature>
<dbReference type="PRINTS" id="PR00953">
    <property type="entry name" value="TYPE3IMRPROT"/>
</dbReference>
<name>A0A934SME2_9BURK</name>
<evidence type="ECO:0000256" key="1">
    <source>
        <dbReference type="ARBA" id="ARBA00004651"/>
    </source>
</evidence>
<protein>
    <submittedName>
        <fullName evidence="8">Type III secretion system export apparatus subunit SctT</fullName>
    </submittedName>
</protein>
<comment type="caution">
    <text evidence="8">The sequence shown here is derived from an EMBL/GenBank/DDBJ whole genome shotgun (WGS) entry which is preliminary data.</text>
</comment>
<evidence type="ECO:0000256" key="4">
    <source>
        <dbReference type="ARBA" id="ARBA00022692"/>
    </source>
</evidence>
<dbReference type="EMBL" id="JAEPBG010000001">
    <property type="protein sequence ID" value="MBK4733246.1"/>
    <property type="molecule type" value="Genomic_DNA"/>
</dbReference>
<feature type="transmembrane region" description="Helical" evidence="7">
    <location>
        <begin position="186"/>
        <end position="212"/>
    </location>
</feature>
<dbReference type="InterPro" id="IPR006304">
    <property type="entry name" value="T3SS_SpaR/YscT"/>
</dbReference>
<keyword evidence="4 7" id="KW-0812">Transmembrane</keyword>
<organism evidence="8 9">
    <name type="scientific">Noviherbaspirillum pedocola</name>
    <dbReference type="NCBI Taxonomy" id="2801341"/>
    <lineage>
        <taxon>Bacteria</taxon>
        <taxon>Pseudomonadati</taxon>
        <taxon>Pseudomonadota</taxon>
        <taxon>Betaproteobacteria</taxon>
        <taxon>Burkholderiales</taxon>
        <taxon>Oxalobacteraceae</taxon>
        <taxon>Noviherbaspirillum</taxon>
    </lineage>
</organism>
<evidence type="ECO:0000256" key="3">
    <source>
        <dbReference type="ARBA" id="ARBA00022475"/>
    </source>
</evidence>
<evidence type="ECO:0000256" key="2">
    <source>
        <dbReference type="ARBA" id="ARBA00009772"/>
    </source>
</evidence>
<evidence type="ECO:0000313" key="9">
    <source>
        <dbReference type="Proteomes" id="UP000622890"/>
    </source>
</evidence>
<gene>
    <name evidence="8" type="primary">sctT</name>
    <name evidence="8" type="ORF">JJB74_01255</name>
</gene>
<keyword evidence="5 7" id="KW-1133">Transmembrane helix</keyword>
<dbReference type="PANTHER" id="PTHR30065">
    <property type="entry name" value="FLAGELLAR BIOSYNTHETIC PROTEIN FLIR"/>
    <property type="match status" value="1"/>
</dbReference>
<dbReference type="GO" id="GO:0006605">
    <property type="term" value="P:protein targeting"/>
    <property type="evidence" value="ECO:0007669"/>
    <property type="project" value="UniProtKB-UniRule"/>
</dbReference>